<accession>A0A5K1CZF9</accession>
<dbReference type="AlphaFoldDB" id="A0A5K1CZF9"/>
<gene>
    <name evidence="2" type="ORF">NYM_LOCUS18262</name>
</gene>
<feature type="region of interest" description="Disordered" evidence="1">
    <location>
        <begin position="1"/>
        <end position="114"/>
    </location>
</feature>
<proteinExistence type="predicted"/>
<dbReference type="Gramene" id="NC4G0236940.1">
    <property type="protein sequence ID" value="NC4G0236940.1:cds"/>
    <property type="gene ID" value="NC4G0236940"/>
</dbReference>
<feature type="compositionally biased region" description="Basic and acidic residues" evidence="1">
    <location>
        <begin position="59"/>
        <end position="80"/>
    </location>
</feature>
<evidence type="ECO:0000313" key="2">
    <source>
        <dbReference type="EMBL" id="VVW32530.1"/>
    </source>
</evidence>
<organism evidence="2">
    <name type="scientific">Nymphaea colorata</name>
    <name type="common">pocket water lily</name>
    <dbReference type="NCBI Taxonomy" id="210225"/>
    <lineage>
        <taxon>Eukaryota</taxon>
        <taxon>Viridiplantae</taxon>
        <taxon>Streptophyta</taxon>
        <taxon>Embryophyta</taxon>
        <taxon>Tracheophyta</taxon>
        <taxon>Spermatophyta</taxon>
        <taxon>Magnoliopsida</taxon>
        <taxon>Nymphaeales</taxon>
        <taxon>Nymphaeaceae</taxon>
        <taxon>Nymphaea</taxon>
    </lineage>
</organism>
<protein>
    <submittedName>
        <fullName evidence="2">Uncharacterized protein</fullName>
    </submittedName>
</protein>
<sequence length="114" mass="13169">MSHRPGERQRQGRDEARQLQEEKRKERDEEPSVKMKGRRTREREGARALRLRPQTGEGILEKGKRGEKEKVNRWRVGKGERRGRRSARQPTAKTTTEGGGKSAAEGEFRLASFE</sequence>
<name>A0A5K1CZF9_9MAGN</name>
<feature type="compositionally biased region" description="Basic and acidic residues" evidence="1">
    <location>
        <begin position="1"/>
        <end position="33"/>
    </location>
</feature>
<dbReference type="EMBL" id="LR721782">
    <property type="protein sequence ID" value="VVW32530.1"/>
    <property type="molecule type" value="Genomic_DNA"/>
</dbReference>
<reference evidence="2" key="1">
    <citation type="submission" date="2019-09" db="EMBL/GenBank/DDBJ databases">
        <authorList>
            <person name="Zhang L."/>
        </authorList>
    </citation>
    <scope>NUCLEOTIDE SEQUENCE</scope>
</reference>
<evidence type="ECO:0000256" key="1">
    <source>
        <dbReference type="SAM" id="MobiDB-lite"/>
    </source>
</evidence>